<dbReference type="Pfam" id="PF13302">
    <property type="entry name" value="Acetyltransf_3"/>
    <property type="match status" value="1"/>
</dbReference>
<evidence type="ECO:0000313" key="3">
    <source>
        <dbReference type="Proteomes" id="UP000279446"/>
    </source>
</evidence>
<proteinExistence type="predicted"/>
<dbReference type="PROSITE" id="PS51186">
    <property type="entry name" value="GNAT"/>
    <property type="match status" value="1"/>
</dbReference>
<organism evidence="2 3">
    <name type="scientific">Paenibacillus anaericanus</name>
    <dbReference type="NCBI Taxonomy" id="170367"/>
    <lineage>
        <taxon>Bacteria</taxon>
        <taxon>Bacillati</taxon>
        <taxon>Bacillota</taxon>
        <taxon>Bacilli</taxon>
        <taxon>Bacillales</taxon>
        <taxon>Paenibacillaceae</taxon>
        <taxon>Paenibacillus</taxon>
    </lineage>
</organism>
<dbReference type="EMBL" id="RZNY01000015">
    <property type="protein sequence ID" value="RUT44543.1"/>
    <property type="molecule type" value="Genomic_DNA"/>
</dbReference>
<gene>
    <name evidence="2" type="ORF">EJP82_17410</name>
</gene>
<accession>A0A433Y673</accession>
<comment type="caution">
    <text evidence="2">The sequence shown here is derived from an EMBL/GenBank/DDBJ whole genome shotgun (WGS) entry which is preliminary data.</text>
</comment>
<dbReference type="AlphaFoldDB" id="A0A433Y673"/>
<keyword evidence="2" id="KW-0808">Transferase</keyword>
<dbReference type="PANTHER" id="PTHR43792:SF1">
    <property type="entry name" value="N-ACETYLTRANSFERASE DOMAIN-CONTAINING PROTEIN"/>
    <property type="match status" value="1"/>
</dbReference>
<dbReference type="InterPro" id="IPR051531">
    <property type="entry name" value="N-acetyltransferase"/>
</dbReference>
<evidence type="ECO:0000313" key="2">
    <source>
        <dbReference type="EMBL" id="RUT44543.1"/>
    </source>
</evidence>
<sequence>MDTERLVIRRFVPEDGEDLYQYLSLPEVVLYEPYPVFSKEDCFREALRRYEEKDNNAFWAVCLKHNNKMIGHLYFKQVELEHFMTWTLGYVFNPNYYSQGYATESARRILQYGFEELHCHRIIAGADIRNTASWRLLERLGMRREAHMLQNATFKRTEDGEPIWVDSYHYAILASEWM</sequence>
<dbReference type="InterPro" id="IPR016181">
    <property type="entry name" value="Acyl_CoA_acyltransferase"/>
</dbReference>
<dbReference type="SUPFAM" id="SSF55729">
    <property type="entry name" value="Acyl-CoA N-acyltransferases (Nat)"/>
    <property type="match status" value="1"/>
</dbReference>
<dbReference type="PANTHER" id="PTHR43792">
    <property type="entry name" value="GNAT FAMILY, PUTATIVE (AFU_ORTHOLOGUE AFUA_3G00765)-RELATED-RELATED"/>
    <property type="match status" value="1"/>
</dbReference>
<name>A0A433Y673_9BACL</name>
<dbReference type="Gene3D" id="3.40.630.30">
    <property type="match status" value="1"/>
</dbReference>
<feature type="domain" description="N-acetyltransferase" evidence="1">
    <location>
        <begin position="6"/>
        <end position="175"/>
    </location>
</feature>
<protein>
    <submittedName>
        <fullName evidence="2">N-acetyltransferase</fullName>
    </submittedName>
</protein>
<dbReference type="OrthoDB" id="9785602at2"/>
<reference evidence="2 3" key="1">
    <citation type="submission" date="2018-12" db="EMBL/GenBank/DDBJ databases">
        <authorList>
            <person name="Sun L."/>
            <person name="Chen Z."/>
        </authorList>
    </citation>
    <scope>NUCLEOTIDE SEQUENCE [LARGE SCALE GENOMIC DNA]</scope>
    <source>
        <strain evidence="2 3">DSM 15890</strain>
    </source>
</reference>
<keyword evidence="3" id="KW-1185">Reference proteome</keyword>
<dbReference type="InterPro" id="IPR000182">
    <property type="entry name" value="GNAT_dom"/>
</dbReference>
<evidence type="ECO:0000259" key="1">
    <source>
        <dbReference type="PROSITE" id="PS51186"/>
    </source>
</evidence>
<dbReference type="GO" id="GO:0016747">
    <property type="term" value="F:acyltransferase activity, transferring groups other than amino-acyl groups"/>
    <property type="evidence" value="ECO:0007669"/>
    <property type="project" value="InterPro"/>
</dbReference>
<dbReference type="Proteomes" id="UP000279446">
    <property type="component" value="Unassembled WGS sequence"/>
</dbReference>